<name>A0ACB8YNY9_9ASTR</name>
<evidence type="ECO:0000313" key="2">
    <source>
        <dbReference type="Proteomes" id="UP001056120"/>
    </source>
</evidence>
<dbReference type="Proteomes" id="UP001056120">
    <property type="component" value="Linkage Group LG27"/>
</dbReference>
<comment type="caution">
    <text evidence="1">The sequence shown here is derived from an EMBL/GenBank/DDBJ whole genome shotgun (WGS) entry which is preliminary data.</text>
</comment>
<proteinExistence type="predicted"/>
<protein>
    <submittedName>
        <fullName evidence="1">Uncharacterized protein</fullName>
    </submittedName>
</protein>
<keyword evidence="2" id="KW-1185">Reference proteome</keyword>
<organism evidence="1 2">
    <name type="scientific">Smallanthus sonchifolius</name>
    <dbReference type="NCBI Taxonomy" id="185202"/>
    <lineage>
        <taxon>Eukaryota</taxon>
        <taxon>Viridiplantae</taxon>
        <taxon>Streptophyta</taxon>
        <taxon>Embryophyta</taxon>
        <taxon>Tracheophyta</taxon>
        <taxon>Spermatophyta</taxon>
        <taxon>Magnoliopsida</taxon>
        <taxon>eudicotyledons</taxon>
        <taxon>Gunneridae</taxon>
        <taxon>Pentapetalae</taxon>
        <taxon>asterids</taxon>
        <taxon>campanulids</taxon>
        <taxon>Asterales</taxon>
        <taxon>Asteraceae</taxon>
        <taxon>Asteroideae</taxon>
        <taxon>Heliantheae alliance</taxon>
        <taxon>Millerieae</taxon>
        <taxon>Smallanthus</taxon>
    </lineage>
</organism>
<reference evidence="2" key="1">
    <citation type="journal article" date="2022" name="Mol. Ecol. Resour.">
        <title>The genomes of chicory, endive, great burdock and yacon provide insights into Asteraceae palaeo-polyploidization history and plant inulin production.</title>
        <authorList>
            <person name="Fan W."/>
            <person name="Wang S."/>
            <person name="Wang H."/>
            <person name="Wang A."/>
            <person name="Jiang F."/>
            <person name="Liu H."/>
            <person name="Zhao H."/>
            <person name="Xu D."/>
            <person name="Zhang Y."/>
        </authorList>
    </citation>
    <scope>NUCLEOTIDE SEQUENCE [LARGE SCALE GENOMIC DNA]</scope>
    <source>
        <strain evidence="2">cv. Yunnan</strain>
    </source>
</reference>
<reference evidence="1 2" key="2">
    <citation type="journal article" date="2022" name="Mol. Ecol. Resour.">
        <title>The genomes of chicory, endive, great burdock and yacon provide insights into Asteraceae paleo-polyploidization history and plant inulin production.</title>
        <authorList>
            <person name="Fan W."/>
            <person name="Wang S."/>
            <person name="Wang H."/>
            <person name="Wang A."/>
            <person name="Jiang F."/>
            <person name="Liu H."/>
            <person name="Zhao H."/>
            <person name="Xu D."/>
            <person name="Zhang Y."/>
        </authorList>
    </citation>
    <scope>NUCLEOTIDE SEQUENCE [LARGE SCALE GENOMIC DNA]</scope>
    <source>
        <strain evidence="2">cv. Yunnan</strain>
        <tissue evidence="1">Leaves</tissue>
    </source>
</reference>
<accession>A0ACB8YNY9</accession>
<sequence>MWWLDYSSLNLVEAIHSLSLQVVHYLMLHPLPLKLCGPHILVNVIDWNSHSTSGCHGVRSLGLVFLIQSALTSNLGLAAGGVDDRCTGDPVSSSQSDSAPGWKEGWVTRTHLSTLSFLGQNSSWAYTLFQPSCTSNATVGLMVMMRIVVD</sequence>
<evidence type="ECO:0000313" key="1">
    <source>
        <dbReference type="EMBL" id="KAI3687008.1"/>
    </source>
</evidence>
<gene>
    <name evidence="1" type="ORF">L1987_80698</name>
</gene>
<dbReference type="EMBL" id="CM042044">
    <property type="protein sequence ID" value="KAI3687008.1"/>
    <property type="molecule type" value="Genomic_DNA"/>
</dbReference>